<protein>
    <submittedName>
        <fullName evidence="2">Uncharacterized protein</fullName>
    </submittedName>
</protein>
<keyword evidence="1" id="KW-1133">Transmembrane helix</keyword>
<comment type="caution">
    <text evidence="2">The sequence shown here is derived from an EMBL/GenBank/DDBJ whole genome shotgun (WGS) entry which is preliminary data.</text>
</comment>
<feature type="transmembrane region" description="Helical" evidence="1">
    <location>
        <begin position="12"/>
        <end position="40"/>
    </location>
</feature>
<keyword evidence="1" id="KW-0812">Transmembrane</keyword>
<evidence type="ECO:0000256" key="1">
    <source>
        <dbReference type="SAM" id="Phobius"/>
    </source>
</evidence>
<accession>A0A1G2CI26</accession>
<keyword evidence="1" id="KW-0472">Membrane</keyword>
<gene>
    <name evidence="2" type="ORF">A2945_03470</name>
</gene>
<name>A0A1G2CI26_9BACT</name>
<dbReference type="STRING" id="1798650.A2945_03470"/>
<dbReference type="AlphaFoldDB" id="A0A1G2CI26"/>
<evidence type="ECO:0000313" key="3">
    <source>
        <dbReference type="Proteomes" id="UP000178880"/>
    </source>
</evidence>
<organism evidence="2 3">
    <name type="scientific">Candidatus Liptonbacteria bacterium RIFCSPLOWO2_01_FULL_52_25</name>
    <dbReference type="NCBI Taxonomy" id="1798650"/>
    <lineage>
        <taxon>Bacteria</taxon>
        <taxon>Candidatus Liptoniibacteriota</taxon>
    </lineage>
</organism>
<proteinExistence type="predicted"/>
<dbReference type="Proteomes" id="UP000178880">
    <property type="component" value="Unassembled WGS sequence"/>
</dbReference>
<reference evidence="2 3" key="1">
    <citation type="journal article" date="2016" name="Nat. Commun.">
        <title>Thousands of microbial genomes shed light on interconnected biogeochemical processes in an aquifer system.</title>
        <authorList>
            <person name="Anantharaman K."/>
            <person name="Brown C.T."/>
            <person name="Hug L.A."/>
            <person name="Sharon I."/>
            <person name="Castelle C.J."/>
            <person name="Probst A.J."/>
            <person name="Thomas B.C."/>
            <person name="Singh A."/>
            <person name="Wilkins M.J."/>
            <person name="Karaoz U."/>
            <person name="Brodie E.L."/>
            <person name="Williams K.H."/>
            <person name="Hubbard S.S."/>
            <person name="Banfield J.F."/>
        </authorList>
    </citation>
    <scope>NUCLEOTIDE SEQUENCE [LARGE SCALE GENOMIC DNA]</scope>
</reference>
<evidence type="ECO:0000313" key="2">
    <source>
        <dbReference type="EMBL" id="OGZ00380.1"/>
    </source>
</evidence>
<sequence length="69" mass="7711">MVVPVLILSALAFYFTGVGFGFSIFEQLIAGIGAFVLLFFAARRGMYQFFIVRNRLCSTWNSLASFSET</sequence>
<dbReference type="EMBL" id="MHLA01000001">
    <property type="protein sequence ID" value="OGZ00380.1"/>
    <property type="molecule type" value="Genomic_DNA"/>
</dbReference>